<reference evidence="3 4" key="1">
    <citation type="submission" date="2019-11" db="EMBL/GenBank/DDBJ databases">
        <authorList>
            <person name="Jiang L.-Q."/>
        </authorList>
    </citation>
    <scope>NUCLEOTIDE SEQUENCE [LARGE SCALE GENOMIC DNA]</scope>
    <source>
        <strain evidence="3 4">YIM 132087</strain>
    </source>
</reference>
<proteinExistence type="predicted"/>
<accession>A0A7K1FPK3</accession>
<name>A0A7K1FPK3_9ACTN</name>
<dbReference type="GO" id="GO:0032993">
    <property type="term" value="C:protein-DNA complex"/>
    <property type="evidence" value="ECO:0007669"/>
    <property type="project" value="TreeGrafter"/>
</dbReference>
<protein>
    <submittedName>
        <fullName evidence="3">DNA-3-methyladenine glycosylase 2 family protein</fullName>
    </submittedName>
</protein>
<evidence type="ECO:0000256" key="2">
    <source>
        <dbReference type="ARBA" id="ARBA00023204"/>
    </source>
</evidence>
<evidence type="ECO:0000313" key="4">
    <source>
        <dbReference type="Proteomes" id="UP000460221"/>
    </source>
</evidence>
<organism evidence="3 4">
    <name type="scientific">Nakamurella alba</name>
    <dbReference type="NCBI Taxonomy" id="2665158"/>
    <lineage>
        <taxon>Bacteria</taxon>
        <taxon>Bacillati</taxon>
        <taxon>Actinomycetota</taxon>
        <taxon>Actinomycetes</taxon>
        <taxon>Nakamurellales</taxon>
        <taxon>Nakamurellaceae</taxon>
        <taxon>Nakamurella</taxon>
    </lineage>
</organism>
<evidence type="ECO:0000313" key="3">
    <source>
        <dbReference type="EMBL" id="MTD15279.1"/>
    </source>
</evidence>
<dbReference type="EMBL" id="WLYK01000005">
    <property type="protein sequence ID" value="MTD15279.1"/>
    <property type="molecule type" value="Genomic_DNA"/>
</dbReference>
<dbReference type="PANTHER" id="PTHR43003">
    <property type="entry name" value="DNA-3-METHYLADENINE GLYCOSYLASE"/>
    <property type="match status" value="1"/>
</dbReference>
<keyword evidence="4" id="KW-1185">Reference proteome</keyword>
<dbReference type="SUPFAM" id="SSF48150">
    <property type="entry name" value="DNA-glycosylase"/>
    <property type="match status" value="1"/>
</dbReference>
<gene>
    <name evidence="3" type="ORF">GIS00_15155</name>
</gene>
<sequence length="314" mass="34152">MTAPTTTPLASIWRPGRPVDLHSTLGPLRRGAGDPALRLGHDEAWRVSTTPAGPATLHLRVRGGSTDAAEVQATAWGPGAGWFLDQVPELLGEGDDWSELDVSSHLLLTRTRHRLPGLRIPRTGLVWESLAPAILEQKVLGVDAWLSYRQLIRRFGAIPPGPAPDGMRLFPTPAHWRGVPSWEFHRAGVDPKRAATAMRAARVADALERTLTRGRGGPEVAAVLTAVPGIGPWTAAEVMQKAHGDPDTVSVGDYHLAHFVGSALIGRRVDDDGMLELLEPWRGHRHRVVRLIECSGATNPRFGPRMARIDYRGI</sequence>
<dbReference type="Proteomes" id="UP000460221">
    <property type="component" value="Unassembled WGS sequence"/>
</dbReference>
<dbReference type="InterPro" id="IPR011257">
    <property type="entry name" value="DNA_glycosylase"/>
</dbReference>
<dbReference type="RefSeq" id="WP_154769226.1">
    <property type="nucleotide sequence ID" value="NZ_WLYK01000005.1"/>
</dbReference>
<dbReference type="GO" id="GO:0005737">
    <property type="term" value="C:cytoplasm"/>
    <property type="evidence" value="ECO:0007669"/>
    <property type="project" value="TreeGrafter"/>
</dbReference>
<dbReference type="Gene3D" id="1.10.340.30">
    <property type="entry name" value="Hypothetical protein, domain 2"/>
    <property type="match status" value="1"/>
</dbReference>
<keyword evidence="2" id="KW-0234">DNA repair</keyword>
<dbReference type="GO" id="GO:0006307">
    <property type="term" value="P:DNA alkylation repair"/>
    <property type="evidence" value="ECO:0007669"/>
    <property type="project" value="TreeGrafter"/>
</dbReference>
<dbReference type="GO" id="GO:0006285">
    <property type="term" value="P:base-excision repair, AP site formation"/>
    <property type="evidence" value="ECO:0007669"/>
    <property type="project" value="TreeGrafter"/>
</dbReference>
<dbReference type="InterPro" id="IPR051912">
    <property type="entry name" value="Alkylbase_DNA_Glycosylase/TA"/>
</dbReference>
<keyword evidence="1" id="KW-0227">DNA damage</keyword>
<dbReference type="AlphaFoldDB" id="A0A7K1FPK3"/>
<evidence type="ECO:0000256" key="1">
    <source>
        <dbReference type="ARBA" id="ARBA00022763"/>
    </source>
</evidence>
<comment type="caution">
    <text evidence="3">The sequence shown here is derived from an EMBL/GenBank/DDBJ whole genome shotgun (WGS) entry which is preliminary data.</text>
</comment>
<dbReference type="GO" id="GO:0008725">
    <property type="term" value="F:DNA-3-methyladenine glycosylase activity"/>
    <property type="evidence" value="ECO:0007669"/>
    <property type="project" value="TreeGrafter"/>
</dbReference>
<dbReference type="PANTHER" id="PTHR43003:SF6">
    <property type="entry name" value="DNA GLYCOSYLASE"/>
    <property type="match status" value="1"/>
</dbReference>
<dbReference type="GO" id="GO:0032131">
    <property type="term" value="F:alkylated DNA binding"/>
    <property type="evidence" value="ECO:0007669"/>
    <property type="project" value="TreeGrafter"/>
</dbReference>
<dbReference type="GO" id="GO:0043916">
    <property type="term" value="F:DNA-7-methylguanine glycosylase activity"/>
    <property type="evidence" value="ECO:0007669"/>
    <property type="project" value="TreeGrafter"/>
</dbReference>